<protein>
    <submittedName>
        <fullName evidence="1">Uncharacterized protein</fullName>
    </submittedName>
</protein>
<comment type="caution">
    <text evidence="1">The sequence shown here is derived from an EMBL/GenBank/DDBJ whole genome shotgun (WGS) entry which is preliminary data.</text>
</comment>
<gene>
    <name evidence="1" type="ORF">E2C01_054495</name>
</gene>
<dbReference type="Proteomes" id="UP000324222">
    <property type="component" value="Unassembled WGS sequence"/>
</dbReference>
<reference evidence="1 2" key="1">
    <citation type="submission" date="2019-05" db="EMBL/GenBank/DDBJ databases">
        <title>Another draft genome of Portunus trituberculatus and its Hox gene families provides insights of decapod evolution.</title>
        <authorList>
            <person name="Jeong J.-H."/>
            <person name="Song I."/>
            <person name="Kim S."/>
            <person name="Choi T."/>
            <person name="Kim D."/>
            <person name="Ryu S."/>
            <person name="Kim W."/>
        </authorList>
    </citation>
    <scope>NUCLEOTIDE SEQUENCE [LARGE SCALE GENOMIC DNA]</scope>
    <source>
        <tissue evidence="1">Muscle</tissue>
    </source>
</reference>
<evidence type="ECO:0000313" key="1">
    <source>
        <dbReference type="EMBL" id="MPC60450.1"/>
    </source>
</evidence>
<organism evidence="1 2">
    <name type="scientific">Portunus trituberculatus</name>
    <name type="common">Swimming crab</name>
    <name type="synonym">Neptunus trituberculatus</name>
    <dbReference type="NCBI Taxonomy" id="210409"/>
    <lineage>
        <taxon>Eukaryota</taxon>
        <taxon>Metazoa</taxon>
        <taxon>Ecdysozoa</taxon>
        <taxon>Arthropoda</taxon>
        <taxon>Crustacea</taxon>
        <taxon>Multicrustacea</taxon>
        <taxon>Malacostraca</taxon>
        <taxon>Eumalacostraca</taxon>
        <taxon>Eucarida</taxon>
        <taxon>Decapoda</taxon>
        <taxon>Pleocyemata</taxon>
        <taxon>Brachyura</taxon>
        <taxon>Eubrachyura</taxon>
        <taxon>Portunoidea</taxon>
        <taxon>Portunidae</taxon>
        <taxon>Portuninae</taxon>
        <taxon>Portunus</taxon>
    </lineage>
</organism>
<evidence type="ECO:0000313" key="2">
    <source>
        <dbReference type="Proteomes" id="UP000324222"/>
    </source>
</evidence>
<keyword evidence="2" id="KW-1185">Reference proteome</keyword>
<name>A0A5B7GJQ6_PORTR</name>
<dbReference type="AlphaFoldDB" id="A0A5B7GJQ6"/>
<sequence length="65" mass="7511">MRPNTEGVKILLRLTSLLSEHLIRRHTVTDVFGPIPFQLCLSKLETYLWSGLGHIADPPRYFSFK</sequence>
<proteinExistence type="predicted"/>
<dbReference type="EMBL" id="VSRR010017530">
    <property type="protein sequence ID" value="MPC60450.1"/>
    <property type="molecule type" value="Genomic_DNA"/>
</dbReference>
<accession>A0A5B7GJQ6</accession>